<feature type="binding site" evidence="7">
    <location>
        <begin position="45"/>
        <end position="47"/>
    </location>
    <ligand>
        <name>5-amino-6-(D-ribitylamino)uracil</name>
        <dbReference type="ChEBI" id="CHEBI:15934"/>
    </ligand>
</feature>
<dbReference type="InterPro" id="IPR034964">
    <property type="entry name" value="LS"/>
</dbReference>
<keyword evidence="5 7" id="KW-0808">Transferase</keyword>
<dbReference type="GO" id="GO:0005829">
    <property type="term" value="C:cytosol"/>
    <property type="evidence" value="ECO:0007669"/>
    <property type="project" value="TreeGrafter"/>
</dbReference>
<evidence type="ECO:0000313" key="9">
    <source>
        <dbReference type="Proteomes" id="UP000761264"/>
    </source>
</evidence>
<organism evidence="8 9">
    <name type="scientific">Pelagibius litoralis</name>
    <dbReference type="NCBI Taxonomy" id="374515"/>
    <lineage>
        <taxon>Bacteria</taxon>
        <taxon>Pseudomonadati</taxon>
        <taxon>Pseudomonadota</taxon>
        <taxon>Alphaproteobacteria</taxon>
        <taxon>Rhodospirillales</taxon>
        <taxon>Rhodovibrionaceae</taxon>
        <taxon>Pelagibius</taxon>
    </lineage>
</organism>
<dbReference type="RefSeq" id="WP_167220859.1">
    <property type="nucleotide sequence ID" value="NZ_JAAQPH010000001.1"/>
</dbReference>
<evidence type="ECO:0000256" key="2">
    <source>
        <dbReference type="ARBA" id="ARBA00007424"/>
    </source>
</evidence>
<dbReference type="Gene3D" id="3.40.50.960">
    <property type="entry name" value="Lumazine/riboflavin synthase"/>
    <property type="match status" value="1"/>
</dbReference>
<feature type="binding site" evidence="7">
    <location>
        <begin position="76"/>
        <end position="78"/>
    </location>
    <ligand>
        <name>5-amino-6-(D-ribitylamino)uracil</name>
        <dbReference type="ChEBI" id="CHEBI:15934"/>
    </ligand>
</feature>
<dbReference type="EMBL" id="JAAQPH010000001">
    <property type="protein sequence ID" value="NIA67041.1"/>
    <property type="molecule type" value="Genomic_DNA"/>
</dbReference>
<dbReference type="GO" id="GO:0009349">
    <property type="term" value="C:riboflavin synthase complex"/>
    <property type="evidence" value="ECO:0007669"/>
    <property type="project" value="UniProtKB-UniRule"/>
</dbReference>
<protein>
    <recommendedName>
        <fullName evidence="3 7">6,7-dimethyl-8-ribityllumazine synthase</fullName>
        <shortName evidence="7">DMRL synthase</shortName>
        <shortName evidence="7">LS</shortName>
        <shortName evidence="7">Lumazine synthase</shortName>
        <ecNumber evidence="3 7">2.5.1.78</ecNumber>
    </recommendedName>
</protein>
<comment type="catalytic activity">
    <reaction evidence="6 7">
        <text>(2S)-2-hydroxy-3-oxobutyl phosphate + 5-amino-6-(D-ribitylamino)uracil = 6,7-dimethyl-8-(1-D-ribityl)lumazine + phosphate + 2 H2O + H(+)</text>
        <dbReference type="Rhea" id="RHEA:26152"/>
        <dbReference type="ChEBI" id="CHEBI:15377"/>
        <dbReference type="ChEBI" id="CHEBI:15378"/>
        <dbReference type="ChEBI" id="CHEBI:15934"/>
        <dbReference type="ChEBI" id="CHEBI:43474"/>
        <dbReference type="ChEBI" id="CHEBI:58201"/>
        <dbReference type="ChEBI" id="CHEBI:58830"/>
        <dbReference type="EC" id="2.5.1.78"/>
    </reaction>
</comment>
<dbReference type="SUPFAM" id="SSF52121">
    <property type="entry name" value="Lumazine synthase"/>
    <property type="match status" value="1"/>
</dbReference>
<dbReference type="EC" id="2.5.1.78" evidence="3 7"/>
<dbReference type="GO" id="GO:0000906">
    <property type="term" value="F:6,7-dimethyl-8-ribityllumazine synthase activity"/>
    <property type="evidence" value="ECO:0007669"/>
    <property type="project" value="UniProtKB-UniRule"/>
</dbReference>
<comment type="pathway">
    <text evidence="1 7">Cofactor biosynthesis; riboflavin biosynthesis; riboflavin from 2-hydroxy-3-oxobutyl phosphate and 5-amino-6-(D-ribitylamino)uracil: step 1/2.</text>
</comment>
<name>A0A967EUE4_9PROT</name>
<evidence type="ECO:0000256" key="6">
    <source>
        <dbReference type="ARBA" id="ARBA00048785"/>
    </source>
</evidence>
<feature type="active site" description="Proton donor" evidence="7">
    <location>
        <position position="84"/>
    </location>
</feature>
<gene>
    <name evidence="7 8" type="primary">ribH</name>
    <name evidence="8" type="ORF">HBA54_00370</name>
</gene>
<dbReference type="HAMAP" id="MF_00178">
    <property type="entry name" value="Lumazine_synth"/>
    <property type="match status" value="1"/>
</dbReference>
<comment type="caution">
    <text evidence="8">The sequence shown here is derived from an EMBL/GenBank/DDBJ whole genome shotgun (WGS) entry which is preliminary data.</text>
</comment>
<dbReference type="Proteomes" id="UP000761264">
    <property type="component" value="Unassembled WGS sequence"/>
</dbReference>
<feature type="binding site" evidence="7">
    <location>
        <position position="123"/>
    </location>
    <ligand>
        <name>(2S)-2-hydroxy-3-oxobutyl phosphate</name>
        <dbReference type="ChEBI" id="CHEBI:58830"/>
    </ligand>
</feature>
<dbReference type="PANTHER" id="PTHR21058">
    <property type="entry name" value="6,7-DIMETHYL-8-RIBITYLLUMAZINE SYNTHASE DMRL SYNTHASE LUMAZINE SYNTHASE"/>
    <property type="match status" value="1"/>
</dbReference>
<evidence type="ECO:0000313" key="8">
    <source>
        <dbReference type="EMBL" id="NIA67041.1"/>
    </source>
</evidence>
<evidence type="ECO:0000256" key="7">
    <source>
        <dbReference type="HAMAP-Rule" id="MF_00178"/>
    </source>
</evidence>
<evidence type="ECO:0000256" key="3">
    <source>
        <dbReference type="ARBA" id="ARBA00012664"/>
    </source>
</evidence>
<evidence type="ECO:0000256" key="4">
    <source>
        <dbReference type="ARBA" id="ARBA00022619"/>
    </source>
</evidence>
<dbReference type="InterPro" id="IPR036467">
    <property type="entry name" value="LS/RS_sf"/>
</dbReference>
<dbReference type="CDD" id="cd09209">
    <property type="entry name" value="Lumazine_synthase-I"/>
    <property type="match status" value="1"/>
</dbReference>
<keyword evidence="4 7" id="KW-0686">Riboflavin biosynthesis</keyword>
<sequence length="154" mass="16710">MDDGPHILVVEGRFYEGIADALYAGTKATLDAAGATHERVEVPGAFEIPAAIQMAVKSMDFFAGRRRFDGYVALGCVIRGETSHYDYVCGESARMLQDLACRHTLALGYGILTCENMEQAKVRAAVDQKNKGADAAAACLAMLGVKRHFHLFPR</sequence>
<proteinExistence type="inferred from homology"/>
<feature type="binding site" evidence="7">
    <location>
        <begin position="81"/>
        <end position="82"/>
    </location>
    <ligand>
        <name>(2S)-2-hydroxy-3-oxobutyl phosphate</name>
        <dbReference type="ChEBI" id="CHEBI:58830"/>
    </ligand>
</feature>
<evidence type="ECO:0000256" key="5">
    <source>
        <dbReference type="ARBA" id="ARBA00022679"/>
    </source>
</evidence>
<dbReference type="GO" id="GO:0009231">
    <property type="term" value="P:riboflavin biosynthetic process"/>
    <property type="evidence" value="ECO:0007669"/>
    <property type="project" value="UniProtKB-UniRule"/>
</dbReference>
<feature type="binding site" evidence="7">
    <location>
        <position position="109"/>
    </location>
    <ligand>
        <name>5-amino-6-(D-ribitylamino)uracil</name>
        <dbReference type="ChEBI" id="CHEBI:15934"/>
    </ligand>
</feature>
<dbReference type="AlphaFoldDB" id="A0A967EUE4"/>
<feature type="binding site" evidence="7">
    <location>
        <position position="14"/>
    </location>
    <ligand>
        <name>5-amino-6-(D-ribitylamino)uracil</name>
        <dbReference type="ChEBI" id="CHEBI:15934"/>
    </ligand>
</feature>
<accession>A0A967EUE4</accession>
<dbReference type="Pfam" id="PF00885">
    <property type="entry name" value="DMRL_synthase"/>
    <property type="match status" value="1"/>
</dbReference>
<dbReference type="PANTHER" id="PTHR21058:SF0">
    <property type="entry name" value="6,7-DIMETHYL-8-RIBITYLLUMAZINE SYNTHASE"/>
    <property type="match status" value="1"/>
</dbReference>
<keyword evidence="9" id="KW-1185">Reference proteome</keyword>
<dbReference type="NCBIfam" id="TIGR00114">
    <property type="entry name" value="lumazine-synth"/>
    <property type="match status" value="1"/>
</dbReference>
<dbReference type="InterPro" id="IPR002180">
    <property type="entry name" value="LS/RS"/>
</dbReference>
<comment type="function">
    <text evidence="7">Catalyzes the formation of 6,7-dimethyl-8-ribityllumazine by condensation of 5-amino-6-(D-ribitylamino)uracil with 3,4-dihydroxy-2-butanone 4-phosphate. This is the penultimate step in the biosynthesis of riboflavin.</text>
</comment>
<comment type="similarity">
    <text evidence="2 7">Belongs to the DMRL synthase family.</text>
</comment>
<evidence type="ECO:0000256" key="1">
    <source>
        <dbReference type="ARBA" id="ARBA00004917"/>
    </source>
</evidence>
<reference evidence="8" key="1">
    <citation type="submission" date="2020-03" db="EMBL/GenBank/DDBJ databases">
        <title>Genome of Pelagibius litoralis DSM 21314T.</title>
        <authorList>
            <person name="Wang G."/>
        </authorList>
    </citation>
    <scope>NUCLEOTIDE SEQUENCE</scope>
    <source>
        <strain evidence="8">DSM 21314</strain>
    </source>
</reference>